<evidence type="ECO:0000313" key="1">
    <source>
        <dbReference type="EMBL" id="KAA0701595.1"/>
    </source>
</evidence>
<protein>
    <submittedName>
        <fullName evidence="1">Uncharacterized protein</fullName>
    </submittedName>
</protein>
<gene>
    <name evidence="1" type="ORF">E1301_Tti023232</name>
</gene>
<name>A0A5A9MXH7_9TELE</name>
<dbReference type="Proteomes" id="UP000324632">
    <property type="component" value="Chromosome 25"/>
</dbReference>
<accession>A0A5A9MXH7</accession>
<reference evidence="1 2" key="1">
    <citation type="journal article" date="2019" name="Mol. Ecol. Resour.">
        <title>Chromosome-level genome assembly of Triplophysa tibetana, a fish adapted to the harsh high-altitude environment of the Tibetan Plateau.</title>
        <authorList>
            <person name="Yang X."/>
            <person name="Liu H."/>
            <person name="Ma Z."/>
            <person name="Zou Y."/>
            <person name="Zou M."/>
            <person name="Mao Y."/>
            <person name="Li X."/>
            <person name="Wang H."/>
            <person name="Chen T."/>
            <person name="Wang W."/>
            <person name="Yang R."/>
        </authorList>
    </citation>
    <scope>NUCLEOTIDE SEQUENCE [LARGE SCALE GENOMIC DNA]</scope>
    <source>
        <strain evidence="1">TTIB1903HZAU</strain>
        <tissue evidence="1">Muscle</tissue>
    </source>
</reference>
<organism evidence="1 2">
    <name type="scientific">Triplophysa tibetana</name>
    <dbReference type="NCBI Taxonomy" id="1572043"/>
    <lineage>
        <taxon>Eukaryota</taxon>
        <taxon>Metazoa</taxon>
        <taxon>Chordata</taxon>
        <taxon>Craniata</taxon>
        <taxon>Vertebrata</taxon>
        <taxon>Euteleostomi</taxon>
        <taxon>Actinopterygii</taxon>
        <taxon>Neopterygii</taxon>
        <taxon>Teleostei</taxon>
        <taxon>Ostariophysi</taxon>
        <taxon>Cypriniformes</taxon>
        <taxon>Nemacheilidae</taxon>
        <taxon>Triplophysa</taxon>
    </lineage>
</organism>
<proteinExistence type="predicted"/>
<sequence>MALPKRRLVADICDSSIIAYTLIIVTNTLRRTYVLHTHVYMHVNTSRVLHTHVYTHVDTHVSLMCATAADVETTLDVAASPRLILLALHFIRHNEDILH</sequence>
<dbReference type="EMBL" id="SOYY01000025">
    <property type="protein sequence ID" value="KAA0701595.1"/>
    <property type="molecule type" value="Genomic_DNA"/>
</dbReference>
<dbReference type="AlphaFoldDB" id="A0A5A9MXH7"/>
<keyword evidence="2" id="KW-1185">Reference proteome</keyword>
<evidence type="ECO:0000313" key="2">
    <source>
        <dbReference type="Proteomes" id="UP000324632"/>
    </source>
</evidence>
<comment type="caution">
    <text evidence="1">The sequence shown here is derived from an EMBL/GenBank/DDBJ whole genome shotgun (WGS) entry which is preliminary data.</text>
</comment>